<keyword evidence="2" id="KW-1185">Reference proteome</keyword>
<dbReference type="Proteomes" id="UP000800200">
    <property type="component" value="Unassembled WGS sequence"/>
</dbReference>
<evidence type="ECO:0000313" key="2">
    <source>
        <dbReference type="Proteomes" id="UP000800200"/>
    </source>
</evidence>
<reference evidence="1" key="1">
    <citation type="journal article" date="2020" name="Stud. Mycol.">
        <title>101 Dothideomycetes genomes: a test case for predicting lifestyles and emergence of pathogens.</title>
        <authorList>
            <person name="Haridas S."/>
            <person name="Albert R."/>
            <person name="Binder M."/>
            <person name="Bloem J."/>
            <person name="Labutti K."/>
            <person name="Salamov A."/>
            <person name="Andreopoulos B."/>
            <person name="Baker S."/>
            <person name="Barry K."/>
            <person name="Bills G."/>
            <person name="Bluhm B."/>
            <person name="Cannon C."/>
            <person name="Castanera R."/>
            <person name="Culley D."/>
            <person name="Daum C."/>
            <person name="Ezra D."/>
            <person name="Gonzalez J."/>
            <person name="Henrissat B."/>
            <person name="Kuo A."/>
            <person name="Liang C."/>
            <person name="Lipzen A."/>
            <person name="Lutzoni F."/>
            <person name="Magnuson J."/>
            <person name="Mondo S."/>
            <person name="Nolan M."/>
            <person name="Ohm R."/>
            <person name="Pangilinan J."/>
            <person name="Park H.-J."/>
            <person name="Ramirez L."/>
            <person name="Alfaro M."/>
            <person name="Sun H."/>
            <person name="Tritt A."/>
            <person name="Yoshinaga Y."/>
            <person name="Zwiers L.-H."/>
            <person name="Turgeon B."/>
            <person name="Goodwin S."/>
            <person name="Spatafora J."/>
            <person name="Crous P."/>
            <person name="Grigoriev I."/>
        </authorList>
    </citation>
    <scope>NUCLEOTIDE SEQUENCE</scope>
    <source>
        <strain evidence="1">CBS 207.26</strain>
    </source>
</reference>
<proteinExistence type="predicted"/>
<organism evidence="1 2">
    <name type="scientific">Zopfia rhizophila CBS 207.26</name>
    <dbReference type="NCBI Taxonomy" id="1314779"/>
    <lineage>
        <taxon>Eukaryota</taxon>
        <taxon>Fungi</taxon>
        <taxon>Dikarya</taxon>
        <taxon>Ascomycota</taxon>
        <taxon>Pezizomycotina</taxon>
        <taxon>Dothideomycetes</taxon>
        <taxon>Dothideomycetes incertae sedis</taxon>
        <taxon>Zopfiaceae</taxon>
        <taxon>Zopfia</taxon>
    </lineage>
</organism>
<protein>
    <submittedName>
        <fullName evidence="1">Uncharacterized protein</fullName>
    </submittedName>
</protein>
<evidence type="ECO:0000313" key="1">
    <source>
        <dbReference type="EMBL" id="KAF2181389.1"/>
    </source>
</evidence>
<accession>A0A6A6DT50</accession>
<dbReference type="OrthoDB" id="121380at2759"/>
<dbReference type="EMBL" id="ML994653">
    <property type="protein sequence ID" value="KAF2181389.1"/>
    <property type="molecule type" value="Genomic_DNA"/>
</dbReference>
<dbReference type="AlphaFoldDB" id="A0A6A6DT50"/>
<name>A0A6A6DT50_9PEZI</name>
<sequence length="224" mass="24692">MSGVIYPGNREFGMCEPRSPPIRGLFTPDFYLGYLTPDCLNFGVRSILAALGYVRLYGPPRSEGKDGRINRFGQSLPARSYRHLRKVLRGSLQDIVREQRSVKFPIPFPAELLWGLTTLLAKTQAKLCSLCNESNLSDEGPDEKVSTQKSAELARHYDPFPEFIYLGDNVTDGLIAWIQIGINATADYSDDEYYSVAAVLQADGGHSTCNSVGGTLDGNATMPF</sequence>
<gene>
    <name evidence="1" type="ORF">K469DRAFT_692226</name>
</gene>